<protein>
    <submittedName>
        <fullName evidence="3">Uncharacterized protein</fullName>
    </submittedName>
</protein>
<feature type="transmembrane region" description="Helical" evidence="2">
    <location>
        <begin position="53"/>
        <end position="72"/>
    </location>
</feature>
<accession>A0A1V3WZ30</accession>
<keyword evidence="2" id="KW-1133">Transmembrane helix</keyword>
<evidence type="ECO:0000256" key="1">
    <source>
        <dbReference type="SAM" id="MobiDB-lite"/>
    </source>
</evidence>
<reference evidence="3 4" key="1">
    <citation type="submission" date="2017-02" db="EMBL/GenBank/DDBJ databases">
        <title>Complete genome sequences of Mycobacterium kansasii strains isolated from rhesus macaques.</title>
        <authorList>
            <person name="Panda A."/>
            <person name="Nagaraj S."/>
            <person name="Zhao X."/>
            <person name="Tettelin H."/>
            <person name="Detolla L.J."/>
        </authorList>
    </citation>
    <scope>NUCLEOTIDE SEQUENCE [LARGE SCALE GENOMIC DNA]</scope>
    <source>
        <strain evidence="3 4">11-3813</strain>
    </source>
</reference>
<organism evidence="3 4">
    <name type="scientific">Mycobacterium kansasii</name>
    <dbReference type="NCBI Taxonomy" id="1768"/>
    <lineage>
        <taxon>Bacteria</taxon>
        <taxon>Bacillati</taxon>
        <taxon>Actinomycetota</taxon>
        <taxon>Actinomycetes</taxon>
        <taxon>Mycobacteriales</taxon>
        <taxon>Mycobacteriaceae</taxon>
        <taxon>Mycobacterium</taxon>
    </lineage>
</organism>
<keyword evidence="2" id="KW-0472">Membrane</keyword>
<feature type="compositionally biased region" description="Low complexity" evidence="1">
    <location>
        <begin position="386"/>
        <end position="402"/>
    </location>
</feature>
<dbReference type="AlphaFoldDB" id="A0A1V3WZ30"/>
<dbReference type="Proteomes" id="UP000189229">
    <property type="component" value="Unassembled WGS sequence"/>
</dbReference>
<evidence type="ECO:0000256" key="2">
    <source>
        <dbReference type="SAM" id="Phobius"/>
    </source>
</evidence>
<keyword evidence="2" id="KW-0812">Transmembrane</keyword>
<dbReference type="RefSeq" id="WP_176132323.1">
    <property type="nucleotide sequence ID" value="NZ_JNDJ01000126.1"/>
</dbReference>
<sequence>MQVQGCAVQCCDMPTRGSARGGIYMKNLLRRQCDAVSRRFAAFLRSRGMKLRWFVVLVGVTLMAFGAVIPVACNRQPSNCGNGAACEPTKGAPDAERGPAADRKHAGRLLDAAQQCDDDMHSAHPPAACYVVVSWEQNRKIPYQDAIDLAKKLMRQGFADALSAASDKPWTPYSLQACNWYLGALGAILDIPYFRDRAYDGVYDEKLRNADKMNEFLAQAVKNPDRSGWKLVGVGIDPGSTVTALANEGQFVVASSHSIPGRTEYGHIAIAAPDYLDKESGAAAGSTGQWIRYSVYNGTPHTTKSTRTSAIFGSSVTPPIWVQYVGKDWLVPSGEKKLPCVDLNGDGICDDLPGGGTPPSPTYVCVECPPGYHCGHNPERCIPDATTPVTTKPSSPPVTTKPSTPPVTTPPVTTKPSTPPVTTPPVTTKPSTPPVTTPPTTTEHPA</sequence>
<evidence type="ECO:0000313" key="4">
    <source>
        <dbReference type="Proteomes" id="UP000189229"/>
    </source>
</evidence>
<dbReference type="EMBL" id="MVBM01000005">
    <property type="protein sequence ID" value="OOK72303.1"/>
    <property type="molecule type" value="Genomic_DNA"/>
</dbReference>
<proteinExistence type="predicted"/>
<evidence type="ECO:0000313" key="3">
    <source>
        <dbReference type="EMBL" id="OOK72303.1"/>
    </source>
</evidence>
<name>A0A1V3WZ30_MYCKA</name>
<comment type="caution">
    <text evidence="3">The sequence shown here is derived from an EMBL/GenBank/DDBJ whole genome shotgun (WGS) entry which is preliminary data.</text>
</comment>
<feature type="region of interest" description="Disordered" evidence="1">
    <location>
        <begin position="385"/>
        <end position="446"/>
    </location>
</feature>
<gene>
    <name evidence="3" type="ORF">BZL30_5517</name>
</gene>